<dbReference type="InterPro" id="IPR036188">
    <property type="entry name" value="FAD/NAD-bd_sf"/>
</dbReference>
<keyword evidence="1" id="KW-0560">Oxidoreductase</keyword>
<dbReference type="SUPFAM" id="SSF54373">
    <property type="entry name" value="FAD-linked reductases, C-terminal domain"/>
    <property type="match status" value="1"/>
</dbReference>
<dbReference type="Gene3D" id="3.30.9.10">
    <property type="entry name" value="D-Amino Acid Oxidase, subunit A, domain 2"/>
    <property type="match status" value="2"/>
</dbReference>
<feature type="domain" description="FAD dependent oxidoreductase" evidence="2">
    <location>
        <begin position="47"/>
        <end position="352"/>
    </location>
</feature>
<sequence>MVSPSSAGSGDNRIRCLQRRRSPANWVVEVRGARATSLETMAMRIKILGAGIVGLSVADELLRRGHAVTVVDPAPGRGASYAAAGMLSPSAELWHGEEELLRLGGESLALWPEYAGRLGVPLRTDGTVLVGYDAGDLQQVERQVDLLGRHGAAVEVRDAGGVAVLEPGLGRVQGGALLRDPSVDPRAVMAGLLRRVPVVPADAGGEHDATVVATGSRLPAPYDLLVRGVRGEILRLHSDDPPTRTVRGWVRGEPVYVVPRASGEVVVGATSEEHDEAPVVTAGGVLRLLAAARLLWPALDRAELVEATARDRPGTADNLPLIGPAGDGVVLAAGHYRHGVLLAPLTARLVADHLETGAVDGAVDPRRLSTLDQRTEGERC</sequence>
<organism evidence="3 4">
    <name type="scientific">Nocardioides immobilis</name>
    <dbReference type="NCBI Taxonomy" id="2049295"/>
    <lineage>
        <taxon>Bacteria</taxon>
        <taxon>Bacillati</taxon>
        <taxon>Actinomycetota</taxon>
        <taxon>Actinomycetes</taxon>
        <taxon>Propionibacteriales</taxon>
        <taxon>Nocardioidaceae</taxon>
        <taxon>Nocardioides</taxon>
    </lineage>
</organism>
<dbReference type="OrthoDB" id="3214401at2"/>
<evidence type="ECO:0000259" key="2">
    <source>
        <dbReference type="Pfam" id="PF01266"/>
    </source>
</evidence>
<dbReference type="InterPro" id="IPR006076">
    <property type="entry name" value="FAD-dep_OxRdtase"/>
</dbReference>
<dbReference type="AlphaFoldDB" id="A0A417XV83"/>
<comment type="caution">
    <text evidence="3">The sequence shown here is derived from an EMBL/GenBank/DDBJ whole genome shotgun (WGS) entry which is preliminary data.</text>
</comment>
<dbReference type="Gene3D" id="3.50.50.60">
    <property type="entry name" value="FAD/NAD(P)-binding domain"/>
    <property type="match status" value="2"/>
</dbReference>
<accession>A0A417XV83</accession>
<dbReference type="Pfam" id="PF01266">
    <property type="entry name" value="DAO"/>
    <property type="match status" value="1"/>
</dbReference>
<dbReference type="SUPFAM" id="SSF51905">
    <property type="entry name" value="FAD/NAD(P)-binding domain"/>
    <property type="match status" value="1"/>
</dbReference>
<dbReference type="EMBL" id="QXGH01000034">
    <property type="protein sequence ID" value="RHW24273.1"/>
    <property type="molecule type" value="Genomic_DNA"/>
</dbReference>
<reference evidence="3 4" key="1">
    <citation type="submission" date="2018-09" db="EMBL/GenBank/DDBJ databases">
        <title>Genome sequencing of Nocardioides immobilis CCTCC AB 2017083 for comparison to Nocardioides silvaticus.</title>
        <authorList>
            <person name="Li C."/>
            <person name="Wang G."/>
        </authorList>
    </citation>
    <scope>NUCLEOTIDE SEQUENCE [LARGE SCALE GENOMIC DNA]</scope>
    <source>
        <strain evidence="3 4">CCTCC AB 2017083</strain>
    </source>
</reference>
<dbReference type="GO" id="GO:0005737">
    <property type="term" value="C:cytoplasm"/>
    <property type="evidence" value="ECO:0007669"/>
    <property type="project" value="TreeGrafter"/>
</dbReference>
<keyword evidence="4" id="KW-1185">Reference proteome</keyword>
<gene>
    <name evidence="3" type="ORF">D0Z08_25515</name>
</gene>
<evidence type="ECO:0000313" key="3">
    <source>
        <dbReference type="EMBL" id="RHW24273.1"/>
    </source>
</evidence>
<dbReference type="Proteomes" id="UP000283644">
    <property type="component" value="Unassembled WGS sequence"/>
</dbReference>
<proteinExistence type="predicted"/>
<protein>
    <submittedName>
        <fullName evidence="3">FAD-dependent oxidoreductase</fullName>
    </submittedName>
</protein>
<dbReference type="PANTHER" id="PTHR13847">
    <property type="entry name" value="SARCOSINE DEHYDROGENASE-RELATED"/>
    <property type="match status" value="1"/>
</dbReference>
<evidence type="ECO:0000256" key="1">
    <source>
        <dbReference type="ARBA" id="ARBA00023002"/>
    </source>
</evidence>
<dbReference type="PANTHER" id="PTHR13847:SF289">
    <property type="entry name" value="GLYCINE OXIDASE"/>
    <property type="match status" value="1"/>
</dbReference>
<name>A0A417XV83_9ACTN</name>
<evidence type="ECO:0000313" key="4">
    <source>
        <dbReference type="Proteomes" id="UP000283644"/>
    </source>
</evidence>
<dbReference type="GO" id="GO:0016491">
    <property type="term" value="F:oxidoreductase activity"/>
    <property type="evidence" value="ECO:0007669"/>
    <property type="project" value="UniProtKB-KW"/>
</dbReference>